<dbReference type="STRING" id="200991.AUC31_00945"/>
<dbReference type="Proteomes" id="UP000067683">
    <property type="component" value="Chromosome"/>
</dbReference>
<dbReference type="RefSeq" id="WP_058380609.1">
    <property type="nucleotide sequence ID" value="NZ_CP013659.2"/>
</dbReference>
<accession>A0A0U2Z441</accession>
<dbReference type="KEGG" id="prt:AUC31_00945"/>
<protein>
    <submittedName>
        <fullName evidence="2">Uncharacterized protein</fullName>
    </submittedName>
</protein>
<proteinExistence type="predicted"/>
<reference evidence="2" key="1">
    <citation type="submission" date="2016-01" db="EMBL/GenBank/DDBJ databases">
        <title>Complete genome of Planococcus rifietoensis type strain M8.</title>
        <authorList>
            <person name="See-Too W.S."/>
        </authorList>
    </citation>
    <scope>NUCLEOTIDE SEQUENCE [LARGE SCALE GENOMIC DNA]</scope>
    <source>
        <strain evidence="2">M8</strain>
    </source>
</reference>
<dbReference type="AlphaFoldDB" id="A0A0U2Z441"/>
<evidence type="ECO:0000313" key="2">
    <source>
        <dbReference type="EMBL" id="ALS73900.1"/>
    </source>
</evidence>
<name>A0A0U2Z441_9BACL</name>
<keyword evidence="1" id="KW-1133">Transmembrane helix</keyword>
<feature type="transmembrane region" description="Helical" evidence="1">
    <location>
        <begin position="7"/>
        <end position="26"/>
    </location>
</feature>
<evidence type="ECO:0000313" key="3">
    <source>
        <dbReference type="Proteomes" id="UP000067683"/>
    </source>
</evidence>
<gene>
    <name evidence="2" type="ORF">AUC31_00945</name>
</gene>
<sequence>MRSKLGTALDIFIILIGPFIIYARIVDIMQNGVSLYPLLSVIIVGLALAFAVFNLVQLLKERQNSTPRKK</sequence>
<keyword evidence="1" id="KW-0812">Transmembrane</keyword>
<dbReference type="EMBL" id="CP013659">
    <property type="protein sequence ID" value="ALS73900.1"/>
    <property type="molecule type" value="Genomic_DNA"/>
</dbReference>
<keyword evidence="1" id="KW-0472">Membrane</keyword>
<keyword evidence="3" id="KW-1185">Reference proteome</keyword>
<dbReference type="OrthoDB" id="2454490at2"/>
<feature type="transmembrane region" description="Helical" evidence="1">
    <location>
        <begin position="38"/>
        <end position="59"/>
    </location>
</feature>
<organism evidence="2 3">
    <name type="scientific">Planococcus rifietoensis</name>
    <dbReference type="NCBI Taxonomy" id="200991"/>
    <lineage>
        <taxon>Bacteria</taxon>
        <taxon>Bacillati</taxon>
        <taxon>Bacillota</taxon>
        <taxon>Bacilli</taxon>
        <taxon>Bacillales</taxon>
        <taxon>Caryophanaceae</taxon>
        <taxon>Planococcus</taxon>
    </lineage>
</organism>
<evidence type="ECO:0000256" key="1">
    <source>
        <dbReference type="SAM" id="Phobius"/>
    </source>
</evidence>